<sequence length="103" mass="11884">MMDEIKKVLLFGVGAVASTYDKAAEVVEELVNKGKITVEEGKELGEELKRTFNDKCKHEEKNQVSTTIKDMNIEAYNYVTRDEFEMLKARVYKVESMLNDEKK</sequence>
<proteinExistence type="predicted"/>
<dbReference type="RefSeq" id="WP_055276813.1">
    <property type="nucleotide sequence ID" value="NZ_CYZV01000022.1"/>
</dbReference>
<gene>
    <name evidence="1" type="ORF">ERS852470_02127</name>
</gene>
<dbReference type="PANTHER" id="PTHR38664:SF1">
    <property type="entry name" value="SLR0058 PROTEIN"/>
    <property type="match status" value="1"/>
</dbReference>
<dbReference type="PANTHER" id="PTHR38664">
    <property type="entry name" value="SLR0058 PROTEIN"/>
    <property type="match status" value="1"/>
</dbReference>
<name>A0A174EI91_9CLOT</name>
<dbReference type="Proteomes" id="UP000095558">
    <property type="component" value="Unassembled WGS sequence"/>
</dbReference>
<accession>A0A174EI91</accession>
<organism evidence="1 2">
    <name type="scientific">Clostridium disporicum</name>
    <dbReference type="NCBI Taxonomy" id="84024"/>
    <lineage>
        <taxon>Bacteria</taxon>
        <taxon>Bacillati</taxon>
        <taxon>Bacillota</taxon>
        <taxon>Clostridia</taxon>
        <taxon>Eubacteriales</taxon>
        <taxon>Clostridiaceae</taxon>
        <taxon>Clostridium</taxon>
    </lineage>
</organism>
<dbReference type="AlphaFoldDB" id="A0A174EI91"/>
<dbReference type="EMBL" id="CYZV01000022">
    <property type="protein sequence ID" value="CUO36418.1"/>
    <property type="molecule type" value="Genomic_DNA"/>
</dbReference>
<evidence type="ECO:0000313" key="1">
    <source>
        <dbReference type="EMBL" id="CUO36418.1"/>
    </source>
</evidence>
<evidence type="ECO:0000313" key="2">
    <source>
        <dbReference type="Proteomes" id="UP000095558"/>
    </source>
</evidence>
<protein>
    <submittedName>
        <fullName evidence="1">Uncharacterized conserved protein</fullName>
    </submittedName>
</protein>
<dbReference type="OrthoDB" id="2134917at2"/>
<reference evidence="1 2" key="1">
    <citation type="submission" date="2015-09" db="EMBL/GenBank/DDBJ databases">
        <authorList>
            <consortium name="Pathogen Informatics"/>
        </authorList>
    </citation>
    <scope>NUCLEOTIDE SEQUENCE [LARGE SCALE GENOMIC DNA]</scope>
    <source>
        <strain evidence="1 2">2789STDY5834855</strain>
    </source>
</reference>
<dbReference type="InterPro" id="IPR008769">
    <property type="entry name" value="PhaF_PhaI"/>
</dbReference>